<comment type="caution">
    <text evidence="1">The sequence shown here is derived from an EMBL/GenBank/DDBJ whole genome shotgun (WGS) entry which is preliminary data.</text>
</comment>
<dbReference type="EMBL" id="JACEMZ010000008">
    <property type="protein sequence ID" value="MBA4452019.1"/>
    <property type="molecule type" value="Genomic_DNA"/>
</dbReference>
<reference evidence="1 2" key="1">
    <citation type="journal article" date="2020" name="Appl. Environ. Microbiol.">
        <title>Genomic Characteristics of a Novel Species of Ammonia-Oxidizing Archaea from the Jiulong River Estuary.</title>
        <authorList>
            <person name="Zou D."/>
            <person name="Wan R."/>
            <person name="Han L."/>
            <person name="Xu M.N."/>
            <person name="Liu Y."/>
            <person name="Liu H."/>
            <person name="Kao S.J."/>
            <person name="Li M."/>
        </authorList>
    </citation>
    <scope>NUCLEOTIDE SEQUENCE [LARGE SCALE GENOMIC DNA]</scope>
    <source>
        <strain evidence="1">W1bin1</strain>
    </source>
</reference>
<evidence type="ECO:0000313" key="1">
    <source>
        <dbReference type="EMBL" id="MBA4452019.1"/>
    </source>
</evidence>
<gene>
    <name evidence="1" type="ORF">H2B03_02445</name>
</gene>
<protein>
    <submittedName>
        <fullName evidence="1">Bifunctional (P)ppGpp synthetase/guanosine-3',5'-bis(Diphosphate) 3'-pyrophosphohydrolase</fullName>
    </submittedName>
</protein>
<organism evidence="1 2">
    <name type="scientific">Candidatus Nitrosomaritimum aestuariumsis</name>
    <dbReference type="NCBI Taxonomy" id="3342354"/>
    <lineage>
        <taxon>Archaea</taxon>
        <taxon>Nitrososphaerota</taxon>
        <taxon>Nitrososphaeria</taxon>
        <taxon>Nitrosopumilales</taxon>
        <taxon>Nitrosopumilaceae</taxon>
        <taxon>Candidatus Nitrosomaritimum</taxon>
    </lineage>
</organism>
<dbReference type="Proteomes" id="UP000559653">
    <property type="component" value="Unassembled WGS sequence"/>
</dbReference>
<accession>A0AC60VWV8</accession>
<proteinExistence type="predicted"/>
<sequence length="187" mass="21639">MENKVDLSERAKKFALEKHKNQKRPDGLTPFYQHLEGVVFRLKNLGIANNDILSAAWLHDVLEKTETEFDEINEIFGNSVSVLVLSLTKDCNLPKKEVELQYVQQLKNATFEAKLIKLCDISANVKDISNASMSKTQKNKQIKKLFHYLRIIKKDLSERKENYPKIHELIDGINSVGVKFRQRPIFI</sequence>
<name>A0AC60VWV8_9ARCH</name>
<evidence type="ECO:0000313" key="2">
    <source>
        <dbReference type="Proteomes" id="UP000559653"/>
    </source>
</evidence>